<name>A0A1M5A6T5_9CLOT</name>
<feature type="domain" description="MobA/VirD2-like nuclease" evidence="2">
    <location>
        <begin position="19"/>
        <end position="147"/>
    </location>
</feature>
<accession>A0A1M5A6T5</accession>
<dbReference type="AlphaFoldDB" id="A0A1M5A6T5"/>
<protein>
    <submittedName>
        <fullName evidence="3">Relaxase/Mobilisation nuclease domain-containing protein</fullName>
    </submittedName>
</protein>
<dbReference type="RefSeq" id="WP_072853288.1">
    <property type="nucleotide sequence ID" value="NZ_FQVI01000018.1"/>
</dbReference>
<dbReference type="STRING" id="1122155.SAMN02745158_03067"/>
<dbReference type="OrthoDB" id="9762440at2"/>
<proteinExistence type="predicted"/>
<dbReference type="EMBL" id="FQVI01000018">
    <property type="protein sequence ID" value="SHF25865.1"/>
    <property type="molecule type" value="Genomic_DNA"/>
</dbReference>
<keyword evidence="4" id="KW-1185">Reference proteome</keyword>
<evidence type="ECO:0000256" key="1">
    <source>
        <dbReference type="SAM" id="Coils"/>
    </source>
</evidence>
<feature type="coiled-coil region" evidence="1">
    <location>
        <begin position="393"/>
        <end position="420"/>
    </location>
</feature>
<dbReference type="Pfam" id="PF03432">
    <property type="entry name" value="Relaxase"/>
    <property type="match status" value="1"/>
</dbReference>
<dbReference type="Proteomes" id="UP000184245">
    <property type="component" value="Unassembled WGS sequence"/>
</dbReference>
<keyword evidence="1" id="KW-0175">Coiled coil</keyword>
<dbReference type="InterPro" id="IPR005094">
    <property type="entry name" value="Endonuclease_MobA/VirD2"/>
</dbReference>
<evidence type="ECO:0000259" key="2">
    <source>
        <dbReference type="Pfam" id="PF03432"/>
    </source>
</evidence>
<gene>
    <name evidence="3" type="ORF">SAMN02745158_03067</name>
</gene>
<reference evidence="3 4" key="1">
    <citation type="submission" date="2016-11" db="EMBL/GenBank/DDBJ databases">
        <authorList>
            <person name="Jaros S."/>
            <person name="Januszkiewicz K."/>
            <person name="Wedrychowicz H."/>
        </authorList>
    </citation>
    <scope>NUCLEOTIDE SEQUENCE [LARGE SCALE GENOMIC DNA]</scope>
    <source>
        <strain evidence="3 4">DSM 17459</strain>
    </source>
</reference>
<sequence>MAVTKIKLVKSTLSKALDYIENPDKTDNQMLISSFGCSYETADIEFGYTLSQARDKGNNLAFHLIQSFAPGEVDYQKAHEIGRQLADAVTKGQHEYVLTTHIDKEHIHNHIIFCAVNFVDHHKYVSNKRTYYGIRNMSDKLCRDNGLSVVVPGKGSKGKSYAEYQAEKTGTSWKGKLKIAVDALIPQVSSFEELLQRLQAAGYEIKPGKYVSCRAPGQERFTRLKTLGADYTEEAIKERIAGKRTRAAKAPKAERKGVNLLIDIENSIKAQQSRGYEQWAKIHNLKQAAKTMNFLTENKIEQYADLLSRIEEITTASEQAGDSLKEVEKRLSDMALLIKNVTTYQKTKPLYEAYRKARNKEKYRAEHERGIILHEAAAKALKAAQIGGKLPSVPALQAEYEKLQEQKESLYADYGKLKKQVQEYDVIKRNIDSILQVEKQPEREKQTERG</sequence>
<evidence type="ECO:0000313" key="4">
    <source>
        <dbReference type="Proteomes" id="UP000184245"/>
    </source>
</evidence>
<organism evidence="3 4">
    <name type="scientific">Lactonifactor longoviformis DSM 17459</name>
    <dbReference type="NCBI Taxonomy" id="1122155"/>
    <lineage>
        <taxon>Bacteria</taxon>
        <taxon>Bacillati</taxon>
        <taxon>Bacillota</taxon>
        <taxon>Clostridia</taxon>
        <taxon>Eubacteriales</taxon>
        <taxon>Clostridiaceae</taxon>
        <taxon>Lactonifactor</taxon>
    </lineage>
</organism>
<evidence type="ECO:0000313" key="3">
    <source>
        <dbReference type="EMBL" id="SHF25865.1"/>
    </source>
</evidence>